<comment type="similarity">
    <text evidence="2">Belongs to the methyl-accepting chemotaxis (MCP) protein family.</text>
</comment>
<name>A0A258D7H9_CAUVI</name>
<feature type="compositionally biased region" description="Low complexity" evidence="3">
    <location>
        <begin position="90"/>
        <end position="106"/>
    </location>
</feature>
<dbReference type="InterPro" id="IPR051310">
    <property type="entry name" value="MCP_chemotaxis"/>
</dbReference>
<dbReference type="SUPFAM" id="SSF58104">
    <property type="entry name" value="Methyl-accepting chemotaxis protein (MCP) signaling domain"/>
    <property type="match status" value="1"/>
</dbReference>
<dbReference type="Gene3D" id="1.10.287.950">
    <property type="entry name" value="Methyl-accepting chemotaxis protein"/>
    <property type="match status" value="1"/>
</dbReference>
<evidence type="ECO:0000256" key="3">
    <source>
        <dbReference type="SAM" id="MobiDB-lite"/>
    </source>
</evidence>
<evidence type="ECO:0000313" key="5">
    <source>
        <dbReference type="Proteomes" id="UP000215616"/>
    </source>
</evidence>
<protein>
    <submittedName>
        <fullName evidence="4">Methyl-accepting chemotaxis protein</fullName>
    </submittedName>
</protein>
<evidence type="ECO:0000256" key="2">
    <source>
        <dbReference type="ARBA" id="ARBA00029447"/>
    </source>
</evidence>
<dbReference type="GO" id="GO:0006935">
    <property type="term" value="P:chemotaxis"/>
    <property type="evidence" value="ECO:0007669"/>
    <property type="project" value="UniProtKB-KW"/>
</dbReference>
<sequence>GLNEVNAAVNQMDQTVQQNAAMVEQSTAASHALKNEAGNLMQMISRFRVKGSASVAAAAGSKRASRPVAPPPAAPRASAPAPSSPPASPGPALASAASRPGANPVAAAQAKLAKAVGASSSDDWEEF</sequence>
<accession>A0A258D7H9</accession>
<comment type="caution">
    <text evidence="4">The sequence shown here is derived from an EMBL/GenBank/DDBJ whole genome shotgun (WGS) entry which is preliminary data.</text>
</comment>
<dbReference type="Proteomes" id="UP000215616">
    <property type="component" value="Unassembled WGS sequence"/>
</dbReference>
<dbReference type="EMBL" id="NCDQ01000136">
    <property type="protein sequence ID" value="OYX03586.1"/>
    <property type="molecule type" value="Genomic_DNA"/>
</dbReference>
<proteinExistence type="inferred from homology"/>
<reference evidence="4 5" key="1">
    <citation type="submission" date="2017-03" db="EMBL/GenBank/DDBJ databases">
        <title>Lifting the veil on microbial sulfur biogeochemistry in mining wastewaters.</title>
        <authorList>
            <person name="Kantor R.S."/>
            <person name="Colenbrander Nelson T."/>
            <person name="Marshall S."/>
            <person name="Bennett D."/>
            <person name="Apte S."/>
            <person name="Camacho D."/>
            <person name="Thomas B.C."/>
            <person name="Warren L.A."/>
            <person name="Banfield J.F."/>
        </authorList>
    </citation>
    <scope>NUCLEOTIDE SEQUENCE [LARGE SCALE GENOMIC DNA]</scope>
    <source>
        <strain evidence="4">32-67-7</strain>
    </source>
</reference>
<dbReference type="PANTHER" id="PTHR43531">
    <property type="entry name" value="PROTEIN ICFG"/>
    <property type="match status" value="1"/>
</dbReference>
<organism evidence="4 5">
    <name type="scientific">Caulobacter vibrioides</name>
    <name type="common">Caulobacter crescentus</name>
    <dbReference type="NCBI Taxonomy" id="155892"/>
    <lineage>
        <taxon>Bacteria</taxon>
        <taxon>Pseudomonadati</taxon>
        <taxon>Pseudomonadota</taxon>
        <taxon>Alphaproteobacteria</taxon>
        <taxon>Caulobacterales</taxon>
        <taxon>Caulobacteraceae</taxon>
        <taxon>Caulobacter</taxon>
    </lineage>
</organism>
<feature type="non-terminal residue" evidence="4">
    <location>
        <position position="1"/>
    </location>
</feature>
<dbReference type="PANTHER" id="PTHR43531:SF11">
    <property type="entry name" value="METHYL-ACCEPTING CHEMOTAXIS PROTEIN 3"/>
    <property type="match status" value="1"/>
</dbReference>
<keyword evidence="1" id="KW-0145">Chemotaxis</keyword>
<feature type="region of interest" description="Disordered" evidence="3">
    <location>
        <begin position="55"/>
        <end position="106"/>
    </location>
</feature>
<gene>
    <name evidence="4" type="ORF">B7Z12_09825</name>
</gene>
<evidence type="ECO:0000313" key="4">
    <source>
        <dbReference type="EMBL" id="OYX03586.1"/>
    </source>
</evidence>
<dbReference type="AlphaFoldDB" id="A0A258D7H9"/>
<evidence type="ECO:0000256" key="1">
    <source>
        <dbReference type="ARBA" id="ARBA00022500"/>
    </source>
</evidence>